<dbReference type="Proteomes" id="UP000293854">
    <property type="component" value="Unassembled WGS sequence"/>
</dbReference>
<feature type="site" description="Lowers pKa of active site Tyr" evidence="6">
    <location>
        <position position="78"/>
    </location>
</feature>
<feature type="binding site" evidence="5">
    <location>
        <position position="111"/>
    </location>
    <ligand>
        <name>substrate</name>
    </ligand>
</feature>
<dbReference type="EMBL" id="RQTE01000066">
    <property type="protein sequence ID" value="RZI03326.1"/>
    <property type="molecule type" value="Genomic_DNA"/>
</dbReference>
<dbReference type="FunFam" id="3.20.20.100:FF:000015">
    <property type="entry name" value="Oxidoreductase, aldo/keto reductase family"/>
    <property type="match status" value="1"/>
</dbReference>
<evidence type="ECO:0000256" key="3">
    <source>
        <dbReference type="ARBA" id="ARBA00023002"/>
    </source>
</evidence>
<dbReference type="PANTHER" id="PTHR43827">
    <property type="entry name" value="2,5-DIKETO-D-GLUCONIC ACID REDUCTASE"/>
    <property type="match status" value="1"/>
</dbReference>
<dbReference type="PROSITE" id="PS00798">
    <property type="entry name" value="ALDOKETO_REDUCTASE_1"/>
    <property type="match status" value="1"/>
</dbReference>
<reference evidence="10 11" key="1">
    <citation type="submission" date="2018-11" db="EMBL/GenBank/DDBJ databases">
        <title>Genomic profiling of Staphylococcus species from a Poultry farm system in KwaZulu-Natal, South Africa.</title>
        <authorList>
            <person name="Amoako D.G."/>
            <person name="Somboro A.M."/>
            <person name="Abia A.L.K."/>
            <person name="Bester L.A."/>
            <person name="Essack S.Y."/>
        </authorList>
    </citation>
    <scope>NUCLEOTIDE SEQUENCE [LARGE SCALE GENOMIC DNA]</scope>
    <source>
        <strain evidence="10 11">SA11</strain>
    </source>
</reference>
<dbReference type="EMBL" id="CP068073">
    <property type="protein sequence ID" value="QQS83710.1"/>
    <property type="molecule type" value="Genomic_DNA"/>
</dbReference>
<evidence type="ECO:0000256" key="4">
    <source>
        <dbReference type="PIRSR" id="PIRSR000097-1"/>
    </source>
</evidence>
<evidence type="ECO:0000313" key="12">
    <source>
        <dbReference type="Proteomes" id="UP000595942"/>
    </source>
</evidence>
<evidence type="ECO:0000313" key="9">
    <source>
        <dbReference type="EMBL" id="QQS83710.1"/>
    </source>
</evidence>
<evidence type="ECO:0000256" key="2">
    <source>
        <dbReference type="ARBA" id="ARBA00022857"/>
    </source>
</evidence>
<dbReference type="InterPro" id="IPR023210">
    <property type="entry name" value="NADP_OxRdtase_dom"/>
</dbReference>
<dbReference type="AlphaFoldDB" id="A0A143P8E8"/>
<evidence type="ECO:0000256" key="1">
    <source>
        <dbReference type="ARBA" id="ARBA00007905"/>
    </source>
</evidence>
<dbReference type="Proteomes" id="UP000595942">
    <property type="component" value="Chromosome"/>
</dbReference>
<proteinExistence type="inferred from homology"/>
<dbReference type="PIRSF" id="PIRSF000097">
    <property type="entry name" value="AKR"/>
    <property type="match status" value="1"/>
</dbReference>
<name>A0A143P8E8_9STAP</name>
<evidence type="ECO:0000313" key="10">
    <source>
        <dbReference type="EMBL" id="RZI03326.1"/>
    </source>
</evidence>
<evidence type="ECO:0000256" key="5">
    <source>
        <dbReference type="PIRSR" id="PIRSR000097-2"/>
    </source>
</evidence>
<dbReference type="RefSeq" id="WP_047131949.1">
    <property type="nucleotide sequence ID" value="NZ_CP015114.1"/>
</dbReference>
<dbReference type="KEGG" id="scv:A4G25_00595"/>
<dbReference type="GO" id="GO:0016616">
    <property type="term" value="F:oxidoreductase activity, acting on the CH-OH group of donors, NAD or NADP as acceptor"/>
    <property type="evidence" value="ECO:0007669"/>
    <property type="project" value="UniProtKB-ARBA"/>
</dbReference>
<accession>A0A143P8E8</accession>
<keyword evidence="3" id="KW-0560">Oxidoreductase</keyword>
<dbReference type="PANTHER" id="PTHR43827:SF3">
    <property type="entry name" value="NADP-DEPENDENT OXIDOREDUCTASE DOMAIN-CONTAINING PROTEIN"/>
    <property type="match status" value="1"/>
</dbReference>
<keyword evidence="2" id="KW-0521">NADP</keyword>
<dbReference type="InterPro" id="IPR036812">
    <property type="entry name" value="NAD(P)_OxRdtase_dom_sf"/>
</dbReference>
<dbReference type="InterPro" id="IPR018170">
    <property type="entry name" value="Aldo/ket_reductase_CS"/>
</dbReference>
<sequence length="280" mass="32080">MEFIEFYNGNKMPIVGLGTYRVENDEQAKEAVQYAIEQGYRSIDAAMIYENEEKVGEGIKAGLASTGLKRSDLFITSKLWLEDYGRENVSDAYQTSLDKLGLDYLDLYLMHWPGMDEDVMIDTWKGMEDLLKDSKVKNIGVSNFKPHHFETLLSHASVKPVIDQVEFHPYLAQEDLRKYLQAQRIQMESWSPLMNAQILADDTLKTIANEVGKSPAQVIIRWNIQHNVVVIPKSVTPSRIKENLEVFDFELSDSQMEQLDNLNEEKRVGPDPDDYSGHND</sequence>
<gene>
    <name evidence="10" type="ORF">EIG99_03760</name>
    <name evidence="9" type="ORF">I6J05_05140</name>
</gene>
<feature type="active site" description="Proton donor" evidence="4">
    <location>
        <position position="49"/>
    </location>
</feature>
<organism evidence="10 11">
    <name type="scientific">Staphylococcus condimenti</name>
    <dbReference type="NCBI Taxonomy" id="70255"/>
    <lineage>
        <taxon>Bacteria</taxon>
        <taxon>Bacillati</taxon>
        <taxon>Bacillota</taxon>
        <taxon>Bacilli</taxon>
        <taxon>Bacillales</taxon>
        <taxon>Staphylococcaceae</taxon>
        <taxon>Staphylococcus</taxon>
    </lineage>
</organism>
<protein>
    <submittedName>
        <fullName evidence="10">Aldo/keto reductase</fullName>
    </submittedName>
</protein>
<feature type="domain" description="NADP-dependent oxidoreductase" evidence="8">
    <location>
        <begin position="16"/>
        <end position="264"/>
    </location>
</feature>
<dbReference type="Pfam" id="PF00248">
    <property type="entry name" value="Aldo_ket_red"/>
    <property type="match status" value="1"/>
</dbReference>
<evidence type="ECO:0000259" key="8">
    <source>
        <dbReference type="Pfam" id="PF00248"/>
    </source>
</evidence>
<dbReference type="OrthoDB" id="9804790at2"/>
<evidence type="ECO:0000256" key="7">
    <source>
        <dbReference type="SAM" id="MobiDB-lite"/>
    </source>
</evidence>
<reference evidence="9 12" key="2">
    <citation type="submission" date="2021-01" db="EMBL/GenBank/DDBJ databases">
        <title>FDA dAtabase for Regulatory Grade micrObial Sequences (FDA-ARGOS): Supporting development and validation of Infectious Disease Dx tests.</title>
        <authorList>
            <person name="Sproer C."/>
            <person name="Gronow S."/>
            <person name="Severitt S."/>
            <person name="Schroder I."/>
            <person name="Tallon L."/>
            <person name="Sadzewicz L."/>
            <person name="Zhao X."/>
            <person name="Boylan J."/>
            <person name="Ott S."/>
            <person name="Bowen H."/>
            <person name="Vavikolanu K."/>
            <person name="Mehta A."/>
            <person name="Aluvathingal J."/>
            <person name="Nadendla S."/>
            <person name="Lowell S."/>
            <person name="Myers T."/>
            <person name="Yan Y."/>
            <person name="Sichtig H."/>
        </authorList>
    </citation>
    <scope>NUCLEOTIDE SEQUENCE [LARGE SCALE GENOMIC DNA]</scope>
    <source>
        <strain evidence="9 12">FDAARGOS_1148</strain>
    </source>
</reference>
<dbReference type="SUPFAM" id="SSF51430">
    <property type="entry name" value="NAD(P)-linked oxidoreductase"/>
    <property type="match status" value="1"/>
</dbReference>
<evidence type="ECO:0000256" key="6">
    <source>
        <dbReference type="PIRSR" id="PIRSR000097-3"/>
    </source>
</evidence>
<dbReference type="Gene3D" id="3.20.20.100">
    <property type="entry name" value="NADP-dependent oxidoreductase domain"/>
    <property type="match status" value="1"/>
</dbReference>
<evidence type="ECO:0000313" key="11">
    <source>
        <dbReference type="Proteomes" id="UP000293854"/>
    </source>
</evidence>
<feature type="region of interest" description="Disordered" evidence="7">
    <location>
        <begin position="258"/>
        <end position="280"/>
    </location>
</feature>
<dbReference type="PRINTS" id="PR00069">
    <property type="entry name" value="ALDKETRDTASE"/>
</dbReference>
<dbReference type="InterPro" id="IPR020471">
    <property type="entry name" value="AKR"/>
</dbReference>
<dbReference type="PROSITE" id="PS00063">
    <property type="entry name" value="ALDOKETO_REDUCTASE_3"/>
    <property type="match status" value="1"/>
</dbReference>
<dbReference type="PROSITE" id="PS00062">
    <property type="entry name" value="ALDOKETO_REDUCTASE_2"/>
    <property type="match status" value="1"/>
</dbReference>
<dbReference type="GeneID" id="93726340"/>
<comment type="similarity">
    <text evidence="1">Belongs to the aldo/keto reductase family.</text>
</comment>
<feature type="compositionally biased region" description="Basic and acidic residues" evidence="7">
    <location>
        <begin position="263"/>
        <end position="280"/>
    </location>
</feature>
<keyword evidence="12" id="KW-1185">Reference proteome</keyword>